<feature type="compositionally biased region" description="Low complexity" evidence="1">
    <location>
        <begin position="86"/>
        <end position="100"/>
    </location>
</feature>
<evidence type="ECO:0000313" key="3">
    <source>
        <dbReference type="EMBL" id="KAA9166146.1"/>
    </source>
</evidence>
<dbReference type="AlphaFoldDB" id="A0A5N0VIQ9"/>
<feature type="transmembrane region" description="Helical" evidence="2">
    <location>
        <begin position="45"/>
        <end position="63"/>
    </location>
</feature>
<feature type="region of interest" description="Disordered" evidence="1">
    <location>
        <begin position="66"/>
        <end position="115"/>
    </location>
</feature>
<comment type="caution">
    <text evidence="3">The sequence shown here is derived from an EMBL/GenBank/DDBJ whole genome shotgun (WGS) entry which is preliminary data.</text>
</comment>
<feature type="compositionally biased region" description="Pro residues" evidence="1">
    <location>
        <begin position="76"/>
        <end position="85"/>
    </location>
</feature>
<evidence type="ECO:0000313" key="4">
    <source>
        <dbReference type="Proteomes" id="UP000319769"/>
    </source>
</evidence>
<keyword evidence="2" id="KW-0812">Transmembrane</keyword>
<name>A0A5N0VIQ9_9PSEU</name>
<dbReference type="OrthoDB" id="5198719at2"/>
<dbReference type="Proteomes" id="UP000319769">
    <property type="component" value="Unassembled WGS sequence"/>
</dbReference>
<dbReference type="RefSeq" id="WP_144758042.1">
    <property type="nucleotide sequence ID" value="NZ_VMNW02000003.1"/>
</dbReference>
<keyword evidence="2" id="KW-0472">Membrane</keyword>
<proteinExistence type="predicted"/>
<protein>
    <submittedName>
        <fullName evidence="3">Uncharacterized protein</fullName>
    </submittedName>
</protein>
<gene>
    <name evidence="3" type="ORF">FPZ12_004185</name>
</gene>
<sequence>MNADSRDRRPQRKALGPIDPFCWCAAGPLFIIGIGLGVLAGNFWLPLPFIVLGGLLLLFDARVNRPDPQQQRRPPQRGPVRPPQRAPGRQVPPRSRQQPPGYQPRRRPPYPPAPR</sequence>
<evidence type="ECO:0000256" key="2">
    <source>
        <dbReference type="SAM" id="Phobius"/>
    </source>
</evidence>
<dbReference type="EMBL" id="VMNW02000003">
    <property type="protein sequence ID" value="KAA9166146.1"/>
    <property type="molecule type" value="Genomic_DNA"/>
</dbReference>
<reference evidence="3" key="1">
    <citation type="submission" date="2019-09" db="EMBL/GenBank/DDBJ databases">
        <authorList>
            <person name="Teo W.F.A."/>
            <person name="Duangmal K."/>
        </authorList>
    </citation>
    <scope>NUCLEOTIDE SEQUENCE [LARGE SCALE GENOMIC DNA]</scope>
    <source>
        <strain evidence="3">K81G1</strain>
    </source>
</reference>
<organism evidence="3 4">
    <name type="scientific">Amycolatopsis acidicola</name>
    <dbReference type="NCBI Taxonomy" id="2596893"/>
    <lineage>
        <taxon>Bacteria</taxon>
        <taxon>Bacillati</taxon>
        <taxon>Actinomycetota</taxon>
        <taxon>Actinomycetes</taxon>
        <taxon>Pseudonocardiales</taxon>
        <taxon>Pseudonocardiaceae</taxon>
        <taxon>Amycolatopsis</taxon>
    </lineage>
</organism>
<accession>A0A5N0VIQ9</accession>
<keyword evidence="2" id="KW-1133">Transmembrane helix</keyword>
<feature type="transmembrane region" description="Helical" evidence="2">
    <location>
        <begin position="21"/>
        <end position="39"/>
    </location>
</feature>
<evidence type="ECO:0000256" key="1">
    <source>
        <dbReference type="SAM" id="MobiDB-lite"/>
    </source>
</evidence>
<keyword evidence="4" id="KW-1185">Reference proteome</keyword>